<evidence type="ECO:0000259" key="1">
    <source>
        <dbReference type="Pfam" id="PF20613"/>
    </source>
</evidence>
<comment type="caution">
    <text evidence="2">The sequence shown here is derived from an EMBL/GenBank/DDBJ whole genome shotgun (WGS) entry which is preliminary data.</text>
</comment>
<evidence type="ECO:0000313" key="3">
    <source>
        <dbReference type="Proteomes" id="UP000640531"/>
    </source>
</evidence>
<reference evidence="2 3" key="1">
    <citation type="journal article" date="2020" name="ISME J.">
        <title>Comparative genomics reveals insights into cyanobacterial evolution and habitat adaptation.</title>
        <authorList>
            <person name="Chen M.Y."/>
            <person name="Teng W.K."/>
            <person name="Zhao L."/>
            <person name="Hu C.X."/>
            <person name="Zhou Y.K."/>
            <person name="Han B.P."/>
            <person name="Song L.R."/>
            <person name="Shu W.S."/>
        </authorList>
    </citation>
    <scope>NUCLEOTIDE SEQUENCE [LARGE SCALE GENOMIC DNA]</scope>
    <source>
        <strain evidence="2 3">FACHB-196</strain>
    </source>
</reference>
<accession>A0ABR8FC17</accession>
<name>A0ABR8FC17_9NOST</name>
<dbReference type="InterPro" id="IPR046748">
    <property type="entry name" value="HipA_2"/>
</dbReference>
<feature type="domain" description="HipA-like kinase" evidence="1">
    <location>
        <begin position="41"/>
        <end position="102"/>
    </location>
</feature>
<dbReference type="Proteomes" id="UP000640531">
    <property type="component" value="Unassembled WGS sequence"/>
</dbReference>
<sequence>MNNEINIEKDRARWKLSLEELLKNPEEPVLITTLLRGWNSAARPVRAKGIDDCNYVVKGQQAGRQIINDQIVARLGLAMGAPVGEPQIVEISPELLELDPEEKIIQAVARPPDEWRITMDERIAILEFLIKRQQELLESL</sequence>
<protein>
    <recommendedName>
        <fullName evidence="1">HipA-like kinase domain-containing protein</fullName>
    </recommendedName>
</protein>
<dbReference type="Pfam" id="PF20613">
    <property type="entry name" value="HipA_2"/>
    <property type="match status" value="1"/>
</dbReference>
<evidence type="ECO:0000313" key="2">
    <source>
        <dbReference type="EMBL" id="MBD2567469.1"/>
    </source>
</evidence>
<dbReference type="EMBL" id="JACJST010000004">
    <property type="protein sequence ID" value="MBD2567469.1"/>
    <property type="molecule type" value="Genomic_DNA"/>
</dbReference>
<gene>
    <name evidence="2" type="ORF">H6G59_06040</name>
</gene>
<proteinExistence type="predicted"/>
<keyword evidence="3" id="KW-1185">Reference proteome</keyword>
<organism evidence="2 3">
    <name type="scientific">Anabaena lutea FACHB-196</name>
    <dbReference type="NCBI Taxonomy" id="2692881"/>
    <lineage>
        <taxon>Bacteria</taxon>
        <taxon>Bacillati</taxon>
        <taxon>Cyanobacteriota</taxon>
        <taxon>Cyanophyceae</taxon>
        <taxon>Nostocales</taxon>
        <taxon>Nostocaceae</taxon>
        <taxon>Anabaena</taxon>
    </lineage>
</organism>